<evidence type="ECO:0000259" key="9">
    <source>
        <dbReference type="Pfam" id="PF08335"/>
    </source>
</evidence>
<feature type="region of interest" description="Disordered" evidence="7">
    <location>
        <begin position="1"/>
        <end position="23"/>
    </location>
</feature>
<dbReference type="InterPro" id="IPR043519">
    <property type="entry name" value="NT_sf"/>
</dbReference>
<dbReference type="CDD" id="cd05401">
    <property type="entry name" value="NT_GlnE_GlnD_like"/>
    <property type="match status" value="2"/>
</dbReference>
<evidence type="ECO:0000313" key="11">
    <source>
        <dbReference type="Proteomes" id="UP000184292"/>
    </source>
</evidence>
<dbReference type="PANTHER" id="PTHR30621:SF0">
    <property type="entry name" value="BIFUNCTIONAL GLUTAMINE SYNTHETASE ADENYLYLTRANSFERASE_ADENYLYL-REMOVING ENZYME"/>
    <property type="match status" value="1"/>
</dbReference>
<proteinExistence type="predicted"/>
<dbReference type="PANTHER" id="PTHR30621">
    <property type="entry name" value="GLUTAMINE SYNTHETASE ADENYLYLTRANSFERASE"/>
    <property type="match status" value="1"/>
</dbReference>
<feature type="compositionally biased region" description="Gly residues" evidence="7">
    <location>
        <begin position="855"/>
        <end position="870"/>
    </location>
</feature>
<dbReference type="Gene3D" id="3.30.460.10">
    <property type="entry name" value="Beta Polymerase, domain 2"/>
    <property type="match status" value="2"/>
</dbReference>
<dbReference type="InterPro" id="IPR013546">
    <property type="entry name" value="PII_UdlTrfase/GS_AdlTrfase"/>
</dbReference>
<dbReference type="STRING" id="1447782.SAMN05444417_0443"/>
<reference evidence="10 11" key="1">
    <citation type="submission" date="2016-11" db="EMBL/GenBank/DDBJ databases">
        <authorList>
            <person name="Jaros S."/>
            <person name="Januszkiewicz K."/>
            <person name="Wedrychowicz H."/>
        </authorList>
    </citation>
    <scope>NUCLEOTIDE SEQUENCE [LARGE SCALE GENOMIC DNA]</scope>
    <source>
        <strain evidence="10 11">DSM 100565</strain>
    </source>
</reference>
<gene>
    <name evidence="10" type="ORF">SAMN05444417_0443</name>
</gene>
<dbReference type="EMBL" id="FQYO01000001">
    <property type="protein sequence ID" value="SHI36080.1"/>
    <property type="molecule type" value="Genomic_DNA"/>
</dbReference>
<dbReference type="AlphaFoldDB" id="A0A1M6AHU7"/>
<keyword evidence="11" id="KW-1185">Reference proteome</keyword>
<accession>A0A1M6AHU7</accession>
<dbReference type="SUPFAM" id="SSF81301">
    <property type="entry name" value="Nucleotidyltransferase"/>
    <property type="match status" value="2"/>
</dbReference>
<dbReference type="Pfam" id="PF03710">
    <property type="entry name" value="GlnE"/>
    <property type="match status" value="2"/>
</dbReference>
<dbReference type="SUPFAM" id="SSF81593">
    <property type="entry name" value="Nucleotidyltransferase substrate binding subunit/domain"/>
    <property type="match status" value="2"/>
</dbReference>
<feature type="domain" description="Glutamate-ammonia ligase adenylyltransferase repeated" evidence="8">
    <location>
        <begin position="87"/>
        <end position="279"/>
    </location>
</feature>
<dbReference type="GO" id="GO:0016874">
    <property type="term" value="F:ligase activity"/>
    <property type="evidence" value="ECO:0007669"/>
    <property type="project" value="UniProtKB-KW"/>
</dbReference>
<dbReference type="Proteomes" id="UP000184292">
    <property type="component" value="Unassembled WGS sequence"/>
</dbReference>
<evidence type="ECO:0000256" key="4">
    <source>
        <dbReference type="ARBA" id="ARBA00022840"/>
    </source>
</evidence>
<dbReference type="GO" id="GO:0000820">
    <property type="term" value="P:regulation of glutamine family amino acid metabolic process"/>
    <property type="evidence" value="ECO:0007669"/>
    <property type="project" value="TreeGrafter"/>
</dbReference>
<evidence type="ECO:0000256" key="6">
    <source>
        <dbReference type="ARBA" id="ARBA00023268"/>
    </source>
</evidence>
<dbReference type="InterPro" id="IPR005190">
    <property type="entry name" value="GlnE_rpt_dom"/>
</dbReference>
<feature type="domain" description="PII-uridylyltransferase/Glutamine-synthetase adenylyltransferase" evidence="9">
    <location>
        <begin position="308"/>
        <end position="442"/>
    </location>
</feature>
<evidence type="ECO:0000256" key="1">
    <source>
        <dbReference type="ARBA" id="ARBA00022679"/>
    </source>
</evidence>
<evidence type="ECO:0000256" key="3">
    <source>
        <dbReference type="ARBA" id="ARBA00022741"/>
    </source>
</evidence>
<keyword evidence="1 10" id="KW-0808">Transferase</keyword>
<evidence type="ECO:0000313" key="10">
    <source>
        <dbReference type="EMBL" id="SHI36080.1"/>
    </source>
</evidence>
<feature type="region of interest" description="Disordered" evidence="7">
    <location>
        <begin position="840"/>
        <end position="871"/>
    </location>
</feature>
<sequence>MPPPIRSLAARQTRAPRPFDADRGREALDCFDPGGEGLRDLIAGTAGCSPYLAGLIAREAEWLGPALDDPEGAVDGVLAGIEALDLGELDAGLRQAKRRVALIAALADLSGAWPLEEVTGALTRLADTALHRAATLLVGQRIARGRMPGLGEEDVADAGGLAIFAMGKMGAFELNYSSDIDLICLFDESRISREDYPETRAGFVAVVRKLAQTMSDVTAEGYVFRTDLRLRPDASVTPVAMAMAGAETYYESVGRTWERAAWIKARSAAGAVAAGERFQDTLTPFVWRRHLDFAAIQDAHDMRLRIRDHKGLGGPLSLPGHDMKLGRGGIREIEFFAQTRQLIAGGRDRSLRVRGTVPALDRLAAAGWIPADVAGALTGHYRFHREIEHRLQMIADTQTQELPETAEGWDRLAAFCGQERAALEAALKDRLEAVHATTEEFFAPNGGDGAAPRPAFGTEIVARWPSYPALRSPRAGEIFRRVEPEILARLEQAARPEEALAAFDAFLAGLPAGVQLFSLFEANPNLIALLAEICATAPALARYLSSNARVLDAVIAGHFFAPWPGAAALTEELARTLALVPDYEARLDRARAWMKEWHFRTGVHQVRGLIPATEAGAQYADLAEAVIAALWPVVGAEFARRHGPAPGRGAMVLGMGSLGAGRLNAASDLDLIVIYDAAGQEASEGRRPLPARTYFARLTQSLVTALSAPMAEGRLYEVDMRLRPSGRQGPVATSLAGFESYQRGEAWTWEHLALTRARGIAGDPGLCAEVEEIRRAVLIEKAKGASLREDVAAMRARLREAKPPQGRWDAKFGPGRLMEVELAAQTVALLAGAPVRDVPGQIAVGRTDPGSARKGQGGTGQGGAEQGGMAQGLAAADRAALSRADDLFWSLQSAARLLTGGALHPEELGTGGCRFVLRSTGLDSTEALGLAMEEAGAAASAAFDRLLESPP</sequence>
<evidence type="ECO:0000259" key="8">
    <source>
        <dbReference type="Pfam" id="PF03710"/>
    </source>
</evidence>
<evidence type="ECO:0000256" key="5">
    <source>
        <dbReference type="ARBA" id="ARBA00022842"/>
    </source>
</evidence>
<dbReference type="Gene3D" id="1.20.120.330">
    <property type="entry name" value="Nucleotidyltransferases domain 2"/>
    <property type="match status" value="2"/>
</dbReference>
<evidence type="ECO:0000256" key="7">
    <source>
        <dbReference type="SAM" id="MobiDB-lite"/>
    </source>
</evidence>
<keyword evidence="3" id="KW-0547">Nucleotide-binding</keyword>
<keyword evidence="10" id="KW-0436">Ligase</keyword>
<keyword evidence="2 10" id="KW-0548">Nucleotidyltransferase</keyword>
<keyword evidence="5" id="KW-0460">Magnesium</keyword>
<dbReference type="RefSeq" id="WP_073326142.1">
    <property type="nucleotide sequence ID" value="NZ_FQYO01000001.1"/>
</dbReference>
<feature type="domain" description="Glutamate-ammonia ligase adenylyltransferase repeated" evidence="8">
    <location>
        <begin position="529"/>
        <end position="771"/>
    </location>
</feature>
<keyword evidence="6" id="KW-0511">Multifunctional enzyme</keyword>
<dbReference type="Pfam" id="PF08335">
    <property type="entry name" value="GlnD_UR_UTase"/>
    <property type="match status" value="1"/>
</dbReference>
<name>A0A1M6AHU7_9RHOB</name>
<dbReference type="GO" id="GO:0008882">
    <property type="term" value="F:[glutamate-ammonia-ligase] adenylyltransferase activity"/>
    <property type="evidence" value="ECO:0007669"/>
    <property type="project" value="InterPro"/>
</dbReference>
<dbReference type="OrthoDB" id="9759366at2"/>
<protein>
    <submittedName>
        <fullName evidence="10">Glutamate-ammonia-ligase adenylyltransferase</fullName>
    </submittedName>
</protein>
<dbReference type="InterPro" id="IPR023057">
    <property type="entry name" value="GlnE"/>
</dbReference>
<dbReference type="GO" id="GO:0005829">
    <property type="term" value="C:cytosol"/>
    <property type="evidence" value="ECO:0007669"/>
    <property type="project" value="TreeGrafter"/>
</dbReference>
<evidence type="ECO:0000256" key="2">
    <source>
        <dbReference type="ARBA" id="ARBA00022695"/>
    </source>
</evidence>
<organism evidence="10 11">
    <name type="scientific">Wenxinia saemankumensis</name>
    <dbReference type="NCBI Taxonomy" id="1447782"/>
    <lineage>
        <taxon>Bacteria</taxon>
        <taxon>Pseudomonadati</taxon>
        <taxon>Pseudomonadota</taxon>
        <taxon>Alphaproteobacteria</taxon>
        <taxon>Rhodobacterales</taxon>
        <taxon>Roseobacteraceae</taxon>
        <taxon>Wenxinia</taxon>
    </lineage>
</organism>
<dbReference type="GO" id="GO:0005524">
    <property type="term" value="F:ATP binding"/>
    <property type="evidence" value="ECO:0007669"/>
    <property type="project" value="UniProtKB-KW"/>
</dbReference>
<keyword evidence="4" id="KW-0067">ATP-binding</keyword>